<gene>
    <name evidence="1" type="ORF">EV382_4462</name>
</gene>
<comment type="caution">
    <text evidence="1">The sequence shown here is derived from an EMBL/GenBank/DDBJ whole genome shotgun (WGS) entry which is preliminary data.</text>
</comment>
<dbReference type="RefSeq" id="WP_130404773.1">
    <property type="nucleotide sequence ID" value="NZ_SHKK01000001.1"/>
</dbReference>
<proteinExistence type="predicted"/>
<organism evidence="1 2">
    <name type="scientific">Micromonospora violae</name>
    <dbReference type="NCBI Taxonomy" id="1278207"/>
    <lineage>
        <taxon>Bacteria</taxon>
        <taxon>Bacillati</taxon>
        <taxon>Actinomycetota</taxon>
        <taxon>Actinomycetes</taxon>
        <taxon>Micromonosporales</taxon>
        <taxon>Micromonosporaceae</taxon>
        <taxon>Micromonospora</taxon>
    </lineage>
</organism>
<reference evidence="1 2" key="1">
    <citation type="submission" date="2019-02" db="EMBL/GenBank/DDBJ databases">
        <title>Sequencing the genomes of 1000 actinobacteria strains.</title>
        <authorList>
            <person name="Klenk H.-P."/>
        </authorList>
    </citation>
    <scope>NUCLEOTIDE SEQUENCE [LARGE SCALE GENOMIC DNA]</scope>
    <source>
        <strain evidence="1 2">DSM 45888</strain>
    </source>
</reference>
<accession>A0A4Q7UN66</accession>
<protein>
    <submittedName>
        <fullName evidence="1">Uncharacterized protein</fullName>
    </submittedName>
</protein>
<sequence length="63" mass="7117">MSLKSFFLGAHRLKPLHIDLNGSPDRLAAALHGLAHMVRRRSDLDGQRIRITVTIRIPEGDFE</sequence>
<keyword evidence="2" id="KW-1185">Reference proteome</keyword>
<dbReference type="AlphaFoldDB" id="A0A4Q7UN66"/>
<name>A0A4Q7UN66_9ACTN</name>
<evidence type="ECO:0000313" key="1">
    <source>
        <dbReference type="EMBL" id="RZT81189.1"/>
    </source>
</evidence>
<dbReference type="OrthoDB" id="3396755at2"/>
<dbReference type="Proteomes" id="UP000293781">
    <property type="component" value="Unassembled WGS sequence"/>
</dbReference>
<dbReference type="EMBL" id="SHKK01000001">
    <property type="protein sequence ID" value="RZT81189.1"/>
    <property type="molecule type" value="Genomic_DNA"/>
</dbReference>
<evidence type="ECO:0000313" key="2">
    <source>
        <dbReference type="Proteomes" id="UP000293781"/>
    </source>
</evidence>